<feature type="region of interest" description="Disordered" evidence="1">
    <location>
        <begin position="269"/>
        <end position="303"/>
    </location>
</feature>
<name>A0A813UZN6_9BILA</name>
<dbReference type="AlphaFoldDB" id="A0A813UZN6"/>
<reference evidence="2" key="1">
    <citation type="submission" date="2021-02" db="EMBL/GenBank/DDBJ databases">
        <authorList>
            <person name="Nowell W R."/>
        </authorList>
    </citation>
    <scope>NUCLEOTIDE SEQUENCE</scope>
    <source>
        <strain evidence="2">Ploen Becks lab</strain>
    </source>
</reference>
<dbReference type="EMBL" id="CAJNOC010001114">
    <property type="protein sequence ID" value="CAF0836172.1"/>
    <property type="molecule type" value="Genomic_DNA"/>
</dbReference>
<accession>A0A813UZN6</accession>
<protein>
    <submittedName>
        <fullName evidence="2">Uncharacterized protein</fullName>
    </submittedName>
</protein>
<keyword evidence="3" id="KW-1185">Reference proteome</keyword>
<comment type="caution">
    <text evidence="2">The sequence shown here is derived from an EMBL/GenBank/DDBJ whole genome shotgun (WGS) entry which is preliminary data.</text>
</comment>
<gene>
    <name evidence="2" type="ORF">OXX778_LOCUS8219</name>
</gene>
<feature type="compositionally biased region" description="Low complexity" evidence="1">
    <location>
        <begin position="185"/>
        <end position="199"/>
    </location>
</feature>
<evidence type="ECO:0000256" key="1">
    <source>
        <dbReference type="SAM" id="MobiDB-lite"/>
    </source>
</evidence>
<sequence>MEYIGAAVSVLKTLKTIIEFLEDQAKIHMERKEYNSEKISFHSYEKIVQSISSSHSGMGPNYAMKRYTKRDDKPEDFKFDEINCFEIVEILFANTGEVSSNLYTHFKNDKKVTQKELLDDLLELFKTYKDRCTIDVEIYLLRKTTSFPGAPEENYEDKMTAFFYKLVYTIRKNGGKGNRNDDSKNNMNSNSFSSKINSSHLQTDRPKIVSTADYSSVLTPIPSTQPYNTGGCWPSSVKPDLSLYPTWDLHKSYRDPLKDLEKSSYKISKSYKYESSSSSSSDSDYETSKSSFKIGSKKSIFNI</sequence>
<feature type="region of interest" description="Disordered" evidence="1">
    <location>
        <begin position="175"/>
        <end position="203"/>
    </location>
</feature>
<evidence type="ECO:0000313" key="3">
    <source>
        <dbReference type="Proteomes" id="UP000663879"/>
    </source>
</evidence>
<organism evidence="2 3">
    <name type="scientific">Brachionus calyciflorus</name>
    <dbReference type="NCBI Taxonomy" id="104777"/>
    <lineage>
        <taxon>Eukaryota</taxon>
        <taxon>Metazoa</taxon>
        <taxon>Spiralia</taxon>
        <taxon>Gnathifera</taxon>
        <taxon>Rotifera</taxon>
        <taxon>Eurotatoria</taxon>
        <taxon>Monogononta</taxon>
        <taxon>Pseudotrocha</taxon>
        <taxon>Ploima</taxon>
        <taxon>Brachionidae</taxon>
        <taxon>Brachionus</taxon>
    </lineage>
</organism>
<evidence type="ECO:0000313" key="2">
    <source>
        <dbReference type="EMBL" id="CAF0836172.1"/>
    </source>
</evidence>
<dbReference type="Proteomes" id="UP000663879">
    <property type="component" value="Unassembled WGS sequence"/>
</dbReference>
<proteinExistence type="predicted"/>